<evidence type="ECO:0000256" key="1">
    <source>
        <dbReference type="SAM" id="Phobius"/>
    </source>
</evidence>
<protein>
    <submittedName>
        <fullName evidence="2">Uncharacterized protein</fullName>
    </submittedName>
</protein>
<evidence type="ECO:0000313" key="2">
    <source>
        <dbReference type="EnsemblMetazoa" id="GAUT037799-PA"/>
    </source>
</evidence>
<feature type="transmembrane region" description="Helical" evidence="1">
    <location>
        <begin position="48"/>
        <end position="71"/>
    </location>
</feature>
<accession>A0A1A9VHP9</accession>
<dbReference type="EnsemblMetazoa" id="GAUT037799-RA">
    <property type="protein sequence ID" value="GAUT037799-PA"/>
    <property type="gene ID" value="GAUT037799"/>
</dbReference>
<dbReference type="VEuPathDB" id="VectorBase:GAUT037799"/>
<proteinExistence type="predicted"/>
<keyword evidence="3" id="KW-1185">Reference proteome</keyword>
<keyword evidence="1" id="KW-1133">Transmembrane helix</keyword>
<organism evidence="2 3">
    <name type="scientific">Glossina austeni</name>
    <name type="common">Savannah tsetse fly</name>
    <dbReference type="NCBI Taxonomy" id="7395"/>
    <lineage>
        <taxon>Eukaryota</taxon>
        <taxon>Metazoa</taxon>
        <taxon>Ecdysozoa</taxon>
        <taxon>Arthropoda</taxon>
        <taxon>Hexapoda</taxon>
        <taxon>Insecta</taxon>
        <taxon>Pterygota</taxon>
        <taxon>Neoptera</taxon>
        <taxon>Endopterygota</taxon>
        <taxon>Diptera</taxon>
        <taxon>Brachycera</taxon>
        <taxon>Muscomorpha</taxon>
        <taxon>Hippoboscoidea</taxon>
        <taxon>Glossinidae</taxon>
        <taxon>Glossina</taxon>
    </lineage>
</organism>
<feature type="transmembrane region" description="Helical" evidence="1">
    <location>
        <begin position="78"/>
        <end position="96"/>
    </location>
</feature>
<dbReference type="AlphaFoldDB" id="A0A1A9VHP9"/>
<evidence type="ECO:0000313" key="3">
    <source>
        <dbReference type="Proteomes" id="UP000078200"/>
    </source>
</evidence>
<name>A0A1A9VHP9_GLOAU</name>
<sequence>MYYTPWITNQTMFKEGLHFNLNDYVRKEFATMLFILFAKDKLCNECCWMIILIHLRAYMGFVISVVLLSSLRWAMRDFFYFLTLELLFALQIIFFFEVPTSLMRS</sequence>
<reference evidence="2" key="1">
    <citation type="submission" date="2020-05" db="UniProtKB">
        <authorList>
            <consortium name="EnsemblMetazoa"/>
        </authorList>
    </citation>
    <scope>IDENTIFICATION</scope>
    <source>
        <strain evidence="2">TTRI</strain>
    </source>
</reference>
<keyword evidence="1" id="KW-0472">Membrane</keyword>
<dbReference type="Proteomes" id="UP000078200">
    <property type="component" value="Unassembled WGS sequence"/>
</dbReference>
<keyword evidence="1" id="KW-0812">Transmembrane</keyword>